<reference evidence="1 2" key="1">
    <citation type="submission" date="2021-06" db="EMBL/GenBank/DDBJ databases">
        <title>A haploid diamondback moth (Plutella xylostella L.) genome assembly resolves 31 chromosomes and identifies a diamide resistance mutation.</title>
        <authorList>
            <person name="Ward C.M."/>
            <person name="Perry K.D."/>
            <person name="Baker G."/>
            <person name="Powis K."/>
            <person name="Heckel D.G."/>
            <person name="Baxter S.W."/>
        </authorList>
    </citation>
    <scope>NUCLEOTIDE SEQUENCE [LARGE SCALE GENOMIC DNA]</scope>
    <source>
        <strain evidence="1 2">LV</strain>
        <tissue evidence="1">Single pupa</tissue>
    </source>
</reference>
<proteinExistence type="predicted"/>
<evidence type="ECO:0000313" key="2">
    <source>
        <dbReference type="Proteomes" id="UP000823941"/>
    </source>
</evidence>
<protein>
    <recommendedName>
        <fullName evidence="3">Reverse transcriptase domain-containing protein</fullName>
    </recommendedName>
</protein>
<organism evidence="1 2">
    <name type="scientific">Plutella xylostella</name>
    <name type="common">Diamondback moth</name>
    <name type="synonym">Plutella maculipennis</name>
    <dbReference type="NCBI Taxonomy" id="51655"/>
    <lineage>
        <taxon>Eukaryota</taxon>
        <taxon>Metazoa</taxon>
        <taxon>Ecdysozoa</taxon>
        <taxon>Arthropoda</taxon>
        <taxon>Hexapoda</taxon>
        <taxon>Insecta</taxon>
        <taxon>Pterygota</taxon>
        <taxon>Neoptera</taxon>
        <taxon>Endopterygota</taxon>
        <taxon>Lepidoptera</taxon>
        <taxon>Glossata</taxon>
        <taxon>Ditrysia</taxon>
        <taxon>Yponomeutoidea</taxon>
        <taxon>Plutellidae</taxon>
        <taxon>Plutella</taxon>
    </lineage>
</organism>
<evidence type="ECO:0008006" key="3">
    <source>
        <dbReference type="Google" id="ProtNLM"/>
    </source>
</evidence>
<accession>A0ABQ7R797</accession>
<dbReference type="Proteomes" id="UP000823941">
    <property type="component" value="Chromosome 1"/>
</dbReference>
<comment type="caution">
    <text evidence="1">The sequence shown here is derived from an EMBL/GenBank/DDBJ whole genome shotgun (WGS) entry which is preliminary data.</text>
</comment>
<name>A0ABQ7R797_PLUXY</name>
<sequence>MVLFADDSTAIIKCTDINLYENKINYTLEEIMTWLNNNNLIANLNKTKIIQFHQRKINCDLNIEYNGIKIEEVQETKFLGLIMDSNLSWKGHAKEVCERLSKYAYLLHKLSKIVCLDTALNAYHGFVSSNIRYGIIFWGNCTDKDVVFRAQKRCVRAMCGLKTTDSCAPHFKRLNLLTMPSIYIYI</sequence>
<keyword evidence="2" id="KW-1185">Reference proteome</keyword>
<dbReference type="EMBL" id="JAHIBW010000001">
    <property type="protein sequence ID" value="KAG7313180.1"/>
    <property type="molecule type" value="Genomic_DNA"/>
</dbReference>
<gene>
    <name evidence="1" type="ORF">JYU34_000272</name>
</gene>
<dbReference type="PANTHER" id="PTHR33332">
    <property type="entry name" value="REVERSE TRANSCRIPTASE DOMAIN-CONTAINING PROTEIN"/>
    <property type="match status" value="1"/>
</dbReference>
<evidence type="ECO:0000313" key="1">
    <source>
        <dbReference type="EMBL" id="KAG7313180.1"/>
    </source>
</evidence>